<protein>
    <submittedName>
        <fullName evidence="2">Methylmalonyl-CoA mutase family protein</fullName>
    </submittedName>
</protein>
<gene>
    <name evidence="2" type="ORF">V0U35_10500</name>
</gene>
<proteinExistence type="predicted"/>
<dbReference type="InterPro" id="IPR006099">
    <property type="entry name" value="MeMalonylCoA_mutase_a/b_cat"/>
</dbReference>
<accession>A0ABU7M079</accession>
<dbReference type="Pfam" id="PF01642">
    <property type="entry name" value="MM_CoA_mutase"/>
    <property type="match status" value="1"/>
</dbReference>
<dbReference type="Gene3D" id="3.20.20.240">
    <property type="entry name" value="Methylmalonyl-CoA mutase"/>
    <property type="match status" value="1"/>
</dbReference>
<dbReference type="RefSeq" id="WP_330196666.1">
    <property type="nucleotide sequence ID" value="NZ_JAZDRO010000004.1"/>
</dbReference>
<dbReference type="PANTHER" id="PTHR48101">
    <property type="entry name" value="METHYLMALONYL-COA MUTASE, MITOCHONDRIAL-RELATED"/>
    <property type="match status" value="1"/>
</dbReference>
<evidence type="ECO:0000313" key="3">
    <source>
        <dbReference type="Proteomes" id="UP001310692"/>
    </source>
</evidence>
<comment type="caution">
    <text evidence="2">The sequence shown here is derived from an EMBL/GenBank/DDBJ whole genome shotgun (WGS) entry which is preliminary data.</text>
</comment>
<dbReference type="Proteomes" id="UP001310692">
    <property type="component" value="Unassembled WGS sequence"/>
</dbReference>
<sequence>MSGPIRDLAGDFETFTPAEWQALAQRAIGDRDFQRTLIRQTQGGLARGPVFFETKAPRPLTALPAAVDPYRPWGIAQGFSDADPETANSAILEDLAGGVSDLVLKIDPSGKHGIAVKSVSDAARLLDGVDIVLAPVFLDAGTTPDIAEHILPLLEAARKTSGELRGGLGLTPTDADGYALAARLGDALPGIETHLVDARAIHDAGGTEVQELAFAAAGLNRAMRGLMESGLSADLAAQRIGVTLAVDADIHGGIAKIRAARRIFAAILEQFGVSSEHRRPRIRAVTSFRTLSASDPWTNLIRTATAGFAAGCASVDALTVRPLTDAIGRPSAFGRRLARNLHIMLQEESGIGRVADPAGGSFLHETLTESLAKAAWEQFRILEGDGGYDAAVSGGPFAGEIAAAHAALIERHATGRDTLVGVSQFVPADVKPILAADTDWQANLPPSPFAPVRIAEPFEARHARSSTAAKDKRTVFLATLGTLADFNARATFAAGRLAVAGLAVSEAAPYETRDALIATFKKSGSPLAVLCGTDAAYGEAANETAAALKEAGATAVWLAGAPDPDFTEVDHFIHMKSHSLDDADAAHAVLEIA</sequence>
<dbReference type="Gene3D" id="3.40.50.280">
    <property type="entry name" value="Cobalamin-binding domain"/>
    <property type="match status" value="1"/>
</dbReference>
<name>A0ABU7M079_9PROT</name>
<dbReference type="EMBL" id="JAZDRO010000004">
    <property type="protein sequence ID" value="MEE2567106.1"/>
    <property type="molecule type" value="Genomic_DNA"/>
</dbReference>
<organism evidence="2 3">
    <name type="scientific">Hyphobacterium marinum</name>
    <dbReference type="NCBI Taxonomy" id="3116574"/>
    <lineage>
        <taxon>Bacteria</taxon>
        <taxon>Pseudomonadati</taxon>
        <taxon>Pseudomonadota</taxon>
        <taxon>Alphaproteobacteria</taxon>
        <taxon>Maricaulales</taxon>
        <taxon>Maricaulaceae</taxon>
        <taxon>Hyphobacterium</taxon>
    </lineage>
</organism>
<dbReference type="InterPro" id="IPR016176">
    <property type="entry name" value="Cbl-dep_enz_cat"/>
</dbReference>
<dbReference type="PANTHER" id="PTHR48101:SF4">
    <property type="entry name" value="METHYLMALONYL-COA MUTASE, MITOCHONDRIAL"/>
    <property type="match status" value="1"/>
</dbReference>
<reference evidence="2 3" key="1">
    <citation type="submission" date="2024-01" db="EMBL/GenBank/DDBJ databases">
        <title>Hyphobacterium bacterium isolated from marine sediment.</title>
        <authorList>
            <person name="Zhao S."/>
        </authorList>
    </citation>
    <scope>NUCLEOTIDE SEQUENCE [LARGE SCALE GENOMIC DNA]</scope>
    <source>
        <strain evidence="2 3">Y60-23</strain>
    </source>
</reference>
<keyword evidence="3" id="KW-1185">Reference proteome</keyword>
<dbReference type="SUPFAM" id="SSF51703">
    <property type="entry name" value="Cobalamin (vitamin B12)-dependent enzymes"/>
    <property type="match status" value="1"/>
</dbReference>
<evidence type="ECO:0000313" key="2">
    <source>
        <dbReference type="EMBL" id="MEE2567106.1"/>
    </source>
</evidence>
<evidence type="ECO:0000259" key="1">
    <source>
        <dbReference type="Pfam" id="PF01642"/>
    </source>
</evidence>
<feature type="domain" description="Methylmalonyl-CoA mutase alpha/beta chain catalytic" evidence="1">
    <location>
        <begin position="188"/>
        <end position="433"/>
    </location>
</feature>